<dbReference type="AlphaFoldDB" id="C1N7I0"/>
<reference evidence="2 3" key="1">
    <citation type="journal article" date="2009" name="Science">
        <title>Green evolution and dynamic adaptations revealed by genomes of the marine picoeukaryotes Micromonas.</title>
        <authorList>
            <person name="Worden A.Z."/>
            <person name="Lee J.H."/>
            <person name="Mock T."/>
            <person name="Rouze P."/>
            <person name="Simmons M.P."/>
            <person name="Aerts A.L."/>
            <person name="Allen A.E."/>
            <person name="Cuvelier M.L."/>
            <person name="Derelle E."/>
            <person name="Everett M.V."/>
            <person name="Foulon E."/>
            <person name="Grimwood J."/>
            <person name="Gundlach H."/>
            <person name="Henrissat B."/>
            <person name="Napoli C."/>
            <person name="McDonald S.M."/>
            <person name="Parker M.S."/>
            <person name="Rombauts S."/>
            <person name="Salamov A."/>
            <person name="Von Dassow P."/>
            <person name="Badger J.H."/>
            <person name="Coutinho P.M."/>
            <person name="Demir E."/>
            <person name="Dubchak I."/>
            <person name="Gentemann C."/>
            <person name="Eikrem W."/>
            <person name="Gready J.E."/>
            <person name="John U."/>
            <person name="Lanier W."/>
            <person name="Lindquist E.A."/>
            <person name="Lucas S."/>
            <person name="Mayer K.F."/>
            <person name="Moreau H."/>
            <person name="Not F."/>
            <person name="Otillar R."/>
            <person name="Panaud O."/>
            <person name="Pangilinan J."/>
            <person name="Paulsen I."/>
            <person name="Piegu B."/>
            <person name="Poliakov A."/>
            <person name="Robbens S."/>
            <person name="Schmutz J."/>
            <person name="Toulza E."/>
            <person name="Wyss T."/>
            <person name="Zelensky A."/>
            <person name="Zhou K."/>
            <person name="Armbrust E.V."/>
            <person name="Bhattacharya D."/>
            <person name="Goodenough U.W."/>
            <person name="Van de Peer Y."/>
            <person name="Grigoriev I.V."/>
        </authorList>
    </citation>
    <scope>NUCLEOTIDE SEQUENCE [LARGE SCALE GENOMIC DNA]</scope>
    <source>
        <strain evidence="2 3">CCMP1545</strain>
    </source>
</reference>
<gene>
    <name evidence="2" type="ORF">MICPUCDRAFT_53702</name>
</gene>
<organism evidence="3">
    <name type="scientific">Micromonas pusilla (strain CCMP1545)</name>
    <name type="common">Picoplanktonic green alga</name>
    <dbReference type="NCBI Taxonomy" id="564608"/>
    <lineage>
        <taxon>Eukaryota</taxon>
        <taxon>Viridiplantae</taxon>
        <taxon>Chlorophyta</taxon>
        <taxon>Mamiellophyceae</taxon>
        <taxon>Mamiellales</taxon>
        <taxon>Mamiellaceae</taxon>
        <taxon>Micromonas</taxon>
    </lineage>
</organism>
<evidence type="ECO:0000313" key="3">
    <source>
        <dbReference type="Proteomes" id="UP000001876"/>
    </source>
</evidence>
<accession>C1N7I0</accession>
<dbReference type="EMBL" id="GG663749">
    <property type="protein sequence ID" value="EEH52112.1"/>
    <property type="molecule type" value="Genomic_DNA"/>
</dbReference>
<dbReference type="RefSeq" id="XP_003063739.1">
    <property type="nucleotide sequence ID" value="XM_003063693.1"/>
</dbReference>
<evidence type="ECO:0000313" key="2">
    <source>
        <dbReference type="EMBL" id="EEH52112.1"/>
    </source>
</evidence>
<feature type="compositionally biased region" description="Low complexity" evidence="1">
    <location>
        <begin position="59"/>
        <end position="79"/>
    </location>
</feature>
<dbReference type="GeneID" id="9689344"/>
<feature type="region of interest" description="Disordered" evidence="1">
    <location>
        <begin position="18"/>
        <end position="96"/>
    </location>
</feature>
<keyword evidence="3" id="KW-1185">Reference proteome</keyword>
<sequence>MATSDTWEDADALEAMMAALKAPSSSSSSGGGGGATATATAAAPSARGAGDRARDRDAAGAAIAGGAAAASASASASASRPPPSATAPAGSGSFCDPRADAVARARVDPVLRDALAERGAARMIVLKIERTTLRRVLSSHTGPHTTPFAW</sequence>
<feature type="compositionally biased region" description="Basic and acidic residues" evidence="1">
    <location>
        <begin position="49"/>
        <end position="58"/>
    </location>
</feature>
<dbReference type="KEGG" id="mpp:MICPUCDRAFT_53702"/>
<evidence type="ECO:0000256" key="1">
    <source>
        <dbReference type="SAM" id="MobiDB-lite"/>
    </source>
</evidence>
<protein>
    <submittedName>
        <fullName evidence="2">Predicted protein</fullName>
    </submittedName>
</protein>
<feature type="compositionally biased region" description="Low complexity" evidence="1">
    <location>
        <begin position="36"/>
        <end position="48"/>
    </location>
</feature>
<name>C1N7I0_MICPC</name>
<feature type="compositionally biased region" description="Low complexity" evidence="1">
    <location>
        <begin position="18"/>
        <end position="28"/>
    </location>
</feature>
<dbReference type="Proteomes" id="UP000001876">
    <property type="component" value="Unassembled WGS sequence"/>
</dbReference>
<proteinExistence type="predicted"/>